<evidence type="ECO:0000256" key="4">
    <source>
        <dbReference type="ARBA" id="ARBA00022692"/>
    </source>
</evidence>
<keyword evidence="5 7" id="KW-1133">Transmembrane helix</keyword>
<evidence type="ECO:0000256" key="3">
    <source>
        <dbReference type="ARBA" id="ARBA00022475"/>
    </source>
</evidence>
<feature type="transmembrane region" description="Helical" evidence="7">
    <location>
        <begin position="165"/>
        <end position="183"/>
    </location>
</feature>
<protein>
    <recommendedName>
        <fullName evidence="10">Smp protein</fullName>
    </recommendedName>
</protein>
<evidence type="ECO:0000256" key="7">
    <source>
        <dbReference type="SAM" id="Phobius"/>
    </source>
</evidence>
<proteinExistence type="inferred from homology"/>
<dbReference type="Pfam" id="PF10144">
    <property type="entry name" value="SMP_2"/>
    <property type="match status" value="1"/>
</dbReference>
<evidence type="ECO:0000313" key="8">
    <source>
        <dbReference type="EMBL" id="GGW71672.1"/>
    </source>
</evidence>
<evidence type="ECO:0000256" key="6">
    <source>
        <dbReference type="ARBA" id="ARBA00023136"/>
    </source>
</evidence>
<dbReference type="EMBL" id="BMYR01000014">
    <property type="protein sequence ID" value="GGW71672.1"/>
    <property type="molecule type" value="Genomic_DNA"/>
</dbReference>
<dbReference type="InterPro" id="IPR019305">
    <property type="entry name" value="Uncharacterised_Smp"/>
</dbReference>
<evidence type="ECO:0000256" key="1">
    <source>
        <dbReference type="ARBA" id="ARBA00004236"/>
    </source>
</evidence>
<name>A0ABQ2WUY1_9ALTE</name>
<comment type="subcellular location">
    <subcellularLocation>
        <location evidence="1">Cell membrane</location>
    </subcellularLocation>
</comment>
<comment type="similarity">
    <text evidence="2">Belongs to the Smp family.</text>
</comment>
<keyword evidence="9" id="KW-1185">Reference proteome</keyword>
<keyword evidence="6 7" id="KW-0472">Membrane</keyword>
<evidence type="ECO:0000313" key="9">
    <source>
        <dbReference type="Proteomes" id="UP000634667"/>
    </source>
</evidence>
<evidence type="ECO:0000256" key="2">
    <source>
        <dbReference type="ARBA" id="ARBA00005362"/>
    </source>
</evidence>
<dbReference type="Proteomes" id="UP000634667">
    <property type="component" value="Unassembled WGS sequence"/>
</dbReference>
<sequence>MMIVNMQHHSVSGNRYSSFITLLQLAIAVLGIWFILHSWVEAKNKGQQVLLQQNQLIMRETLIALSHTAAYLLENDQLEGLSQLTQHIAENPFLHDVVVYDANGVRLSWSEANTAARLLYRPDQQLPLIPMVQEIKTNEQLLGYIKISLLHDQRLFPGYSYWQQLMQQMLGLLLLAGAVVMLLKRSFFRLNQRYRRFVPISRTND</sequence>
<organism evidence="8 9">
    <name type="scientific">Alishewanella tabrizica</name>
    <dbReference type="NCBI Taxonomy" id="671278"/>
    <lineage>
        <taxon>Bacteria</taxon>
        <taxon>Pseudomonadati</taxon>
        <taxon>Pseudomonadota</taxon>
        <taxon>Gammaproteobacteria</taxon>
        <taxon>Alteromonadales</taxon>
        <taxon>Alteromonadaceae</taxon>
        <taxon>Alishewanella</taxon>
    </lineage>
</organism>
<evidence type="ECO:0008006" key="10">
    <source>
        <dbReference type="Google" id="ProtNLM"/>
    </source>
</evidence>
<feature type="transmembrane region" description="Helical" evidence="7">
    <location>
        <begin position="16"/>
        <end position="36"/>
    </location>
</feature>
<evidence type="ECO:0000256" key="5">
    <source>
        <dbReference type="ARBA" id="ARBA00022989"/>
    </source>
</evidence>
<comment type="caution">
    <text evidence="8">The sequence shown here is derived from an EMBL/GenBank/DDBJ whole genome shotgun (WGS) entry which is preliminary data.</text>
</comment>
<gene>
    <name evidence="8" type="ORF">GCM10008111_29720</name>
</gene>
<accession>A0ABQ2WUY1</accession>
<reference evidence="9" key="1">
    <citation type="journal article" date="2019" name="Int. J. Syst. Evol. Microbiol.">
        <title>The Global Catalogue of Microorganisms (GCM) 10K type strain sequencing project: providing services to taxonomists for standard genome sequencing and annotation.</title>
        <authorList>
            <consortium name="The Broad Institute Genomics Platform"/>
            <consortium name="The Broad Institute Genome Sequencing Center for Infectious Disease"/>
            <person name="Wu L."/>
            <person name="Ma J."/>
        </authorList>
    </citation>
    <scope>NUCLEOTIDE SEQUENCE [LARGE SCALE GENOMIC DNA]</scope>
    <source>
        <strain evidence="9">KCTC 23723</strain>
    </source>
</reference>
<keyword evidence="4 7" id="KW-0812">Transmembrane</keyword>
<keyword evidence="3" id="KW-1003">Cell membrane</keyword>